<dbReference type="InterPro" id="IPR028941">
    <property type="entry name" value="WHIM2_dom"/>
</dbReference>
<evidence type="ECO:0008006" key="11">
    <source>
        <dbReference type="Google" id="ProtNLM"/>
    </source>
</evidence>
<evidence type="ECO:0000313" key="10">
    <source>
        <dbReference type="EMBL" id="OAY24858.1"/>
    </source>
</evidence>
<feature type="region of interest" description="Disordered" evidence="6">
    <location>
        <begin position="820"/>
        <end position="864"/>
    </location>
</feature>
<dbReference type="PANTHER" id="PTHR36968">
    <property type="entry name" value="HOMEOBOX-DDT DOMAIN PROTEIN RLT2"/>
    <property type="match status" value="1"/>
</dbReference>
<dbReference type="InterPro" id="IPR028942">
    <property type="entry name" value="WHIM1_dom"/>
</dbReference>
<evidence type="ECO:0000256" key="4">
    <source>
        <dbReference type="PROSITE-ProRule" id="PRU00108"/>
    </source>
</evidence>
<feature type="region of interest" description="Disordered" evidence="6">
    <location>
        <begin position="1"/>
        <end position="39"/>
    </location>
</feature>
<dbReference type="GO" id="GO:0005634">
    <property type="term" value="C:nucleus"/>
    <property type="evidence" value="ECO:0007669"/>
    <property type="project" value="UniProtKB-SubCell"/>
</dbReference>
<feature type="region of interest" description="Disordered" evidence="6">
    <location>
        <begin position="377"/>
        <end position="424"/>
    </location>
</feature>
<feature type="compositionally biased region" description="Polar residues" evidence="6">
    <location>
        <begin position="1"/>
        <end position="10"/>
    </location>
</feature>
<sequence length="1686" mass="190641">METNSEGENQNRGTSGGNNNIGNSNEGQSKPKRQMKTPFQLEALEKAYALETYPSEAMRAELSQKLGLSDRQLQMWFCHRRLKDKKETPAKKPRKAVQLTESPVEEMRAVEPDPDPDPDPVSDYGSGSGSGSSPFMEPRKVYLDDVPMMRRHYESSPQSVMELRAIACVEAQLGEPLREDGPILGMEFDPLPPDAFGAPIAMTEQQKRPLHSYDAKAYERHDAKSSKASARASHEYPFIQDQSTMRSDAYGQVARSPYHDPALDILKGKASFVHEDEPLAKVQGVRLSSQPGKKGHVFSSLHRDDDYLLQHESFTNNRISAHAIGHPIMGSENPDIFPDAQIFHTDTGPQVGKKCKNDEVRIAREVEAQENQIRKELEKQDQLKRKSEERMRKEMERHERERRKEEERLMRERQREEERSLREQKRELERREKFLQKEYLRAEKRRQKEELRREREAVKRQAAIEKATARRIAKESLDLIEDEQLELMELAAASKGLTSIVHLNYDTLQNLESFRDSLSLFPPESIQLKKPFAIQPWMDSEEHIGNLLMVWRFFITFADVLGLWPFTLDEFVQAFHDYDSRLLGEVHFALLKLIIKDIEDVARTPTGLGTNQNCAANPEGGHLQIVEGAYMWGFDIRNWQRHLNPLTWPEIFRQLALSAGFGPQLKKRSSTWKYLGDNDEVKGCEYTISTLRNGSAAENAFSLMRERGLLLPRRSRHRLTPGTVKFAAFHVLSLEGSKGLTVLELADKIQKSGLRDLTTSKTPEASISVALTRDQKLFERIAPSTYCLRAAYRKDPADAEAILSAARKKIRIFENGFLGGEDGDDVERDEDSEGDVDEDPEVDDLTTPLSANRSGDHAIDANTCSGSRKDNICNGIPLTAQNDPVKEPSSIHLNGPKDAKTPSSTVQCVPREDVVVRNVDQENIEIDESKSGESWIQGLAEGEYAHLSVEERLNALVALVGIANEGNTIRAVLEDRLEAANALKKQMWAEAQLDRSRLKEDILSKLDFPTYIGGKAEMQVTGSVVEGGQSPLLLDDSKNKEASPRIAEDQKLFPASGNVQSNYNSGPTEKALMVQDLSMNPDNFSSQQHGYASKRLRSQLKAYIGHIAEETYVYRSLPLGQDRRRNRYWQFVASASKNDPCSGRIFVELHDCNWRLIDSEEAFDALLSSLDTRGIRESHLRIMLQKIEKSFKQNVRRNFTSKNIVCQNGIAAENEAGEADSSPNCSAGISSPSSMVCGSNSDTLDTSSLFKIELGRNEMEKKGAMKRYQDFQKWTWKECFNSLTLHAMKYGKKRCSELLTTCDWCFDSYLAEDPDSVSCHQTLNAANKSSNFSEHVIQCKVKRKLEPGVCDTSLPLGIRLLKALLAFIEVSVPPEALESFWMEIHRKTWATKLNMSSSPEELLQILTVLENATKRDFLSANFEMTKELLGTSISTESALFGSTDLGPLPVLPWIPKTTAAVALRLFELDGSITYIQHEKAEPSEDKSAKVHLKLPARYSPFKNKEIELKGPRQYEHVNEERLTDLHSKRNSQKRRRGGRDQGYGTKWPRRVPGLKSDSNRRNARENEKFNIGSKQGRRANAKGSGRGLRTVRRRRTEMMVAEEPVIGRMSNTVGPSSYGGSLRNLGEENWGVEKVRMDVDDADNSNSVEAEESDDNVEAEGYEQGNWEQSFNRASNRWNRTVMEMT</sequence>
<evidence type="ECO:0000256" key="6">
    <source>
        <dbReference type="SAM" id="MobiDB-lite"/>
    </source>
</evidence>
<comment type="subcellular location">
    <subcellularLocation>
        <location evidence="1 4 5">Nucleus</location>
    </subcellularLocation>
</comment>
<name>A0A2C9U6R4_MANES</name>
<dbReference type="Pfam" id="PF00046">
    <property type="entry name" value="Homeodomain"/>
    <property type="match status" value="1"/>
</dbReference>
<feature type="domain" description="HTH HARE-type" evidence="9">
    <location>
        <begin position="722"/>
        <end position="791"/>
    </location>
</feature>
<feature type="domain" description="Homeobox" evidence="7">
    <location>
        <begin position="27"/>
        <end position="87"/>
    </location>
</feature>
<feature type="DNA-binding region" description="Homeobox" evidence="4">
    <location>
        <begin position="29"/>
        <end position="88"/>
    </location>
</feature>
<dbReference type="Pfam" id="PF15613">
    <property type="entry name" value="WSD"/>
    <property type="match status" value="1"/>
</dbReference>
<accession>A0A2C9U6R4</accession>
<dbReference type="CDD" id="cd00086">
    <property type="entry name" value="homeodomain"/>
    <property type="match status" value="1"/>
</dbReference>
<keyword evidence="3 4" id="KW-0539">Nucleus</keyword>
<feature type="compositionally biased region" description="Basic residues" evidence="6">
    <location>
        <begin position="1528"/>
        <end position="1537"/>
    </location>
</feature>
<keyword evidence="4 5" id="KW-0371">Homeobox</keyword>
<dbReference type="PROSITE" id="PS50827">
    <property type="entry name" value="DDT"/>
    <property type="match status" value="1"/>
</dbReference>
<evidence type="ECO:0000259" key="9">
    <source>
        <dbReference type="PROSITE" id="PS51913"/>
    </source>
</evidence>
<evidence type="ECO:0000259" key="8">
    <source>
        <dbReference type="PROSITE" id="PS50827"/>
    </source>
</evidence>
<feature type="compositionally biased region" description="Low complexity" evidence="6">
    <location>
        <begin position="11"/>
        <end position="28"/>
    </location>
</feature>
<feature type="compositionally biased region" description="Acidic residues" evidence="6">
    <location>
        <begin position="821"/>
        <end position="844"/>
    </location>
</feature>
<dbReference type="PROSITE" id="PS51913">
    <property type="entry name" value="HTH_HARE"/>
    <property type="match status" value="1"/>
</dbReference>
<dbReference type="Pfam" id="PF15612">
    <property type="entry name" value="WHIM1"/>
    <property type="match status" value="1"/>
</dbReference>
<dbReference type="SMART" id="SM00389">
    <property type="entry name" value="HOX"/>
    <property type="match status" value="1"/>
</dbReference>
<dbReference type="EMBL" id="CM004403">
    <property type="protein sequence ID" value="OAY24858.1"/>
    <property type="molecule type" value="Genomic_DNA"/>
</dbReference>
<dbReference type="Gene3D" id="1.10.10.60">
    <property type="entry name" value="Homeodomain-like"/>
    <property type="match status" value="1"/>
</dbReference>
<dbReference type="PANTHER" id="PTHR36968:SF13">
    <property type="entry name" value="HOMEOBOX-DDT DOMAIN PROTEIN RLT1"/>
    <property type="match status" value="1"/>
</dbReference>
<dbReference type="InterPro" id="IPR007759">
    <property type="entry name" value="Asxl_HARE-HTH"/>
</dbReference>
<organism evidence="10">
    <name type="scientific">Manihot esculenta</name>
    <name type="common">Cassava</name>
    <name type="synonym">Jatropha manihot</name>
    <dbReference type="NCBI Taxonomy" id="3983"/>
    <lineage>
        <taxon>Eukaryota</taxon>
        <taxon>Viridiplantae</taxon>
        <taxon>Streptophyta</taxon>
        <taxon>Embryophyta</taxon>
        <taxon>Tracheophyta</taxon>
        <taxon>Spermatophyta</taxon>
        <taxon>Magnoliopsida</taxon>
        <taxon>eudicotyledons</taxon>
        <taxon>Gunneridae</taxon>
        <taxon>Pentapetalae</taxon>
        <taxon>rosids</taxon>
        <taxon>fabids</taxon>
        <taxon>Malpighiales</taxon>
        <taxon>Euphorbiaceae</taxon>
        <taxon>Crotonoideae</taxon>
        <taxon>Manihoteae</taxon>
        <taxon>Manihot</taxon>
    </lineage>
</organism>
<dbReference type="Pfam" id="PF05066">
    <property type="entry name" value="HARE-HTH"/>
    <property type="match status" value="1"/>
</dbReference>
<evidence type="ECO:0000259" key="7">
    <source>
        <dbReference type="PROSITE" id="PS50071"/>
    </source>
</evidence>
<feature type="compositionally biased region" description="Basic and acidic residues" evidence="6">
    <location>
        <begin position="1557"/>
        <end position="1568"/>
    </location>
</feature>
<dbReference type="InterPro" id="IPR018501">
    <property type="entry name" value="DDT_dom"/>
</dbReference>
<feature type="compositionally biased region" description="Acidic residues" evidence="6">
    <location>
        <begin position="1649"/>
        <end position="1661"/>
    </location>
</feature>
<dbReference type="InterPro" id="IPR009057">
    <property type="entry name" value="Homeodomain-like_sf"/>
</dbReference>
<dbReference type="Pfam" id="PF02791">
    <property type="entry name" value="DDT"/>
    <property type="match status" value="1"/>
</dbReference>
<feature type="region of interest" description="Disordered" evidence="6">
    <location>
        <begin position="878"/>
        <end position="904"/>
    </location>
</feature>
<reference evidence="10" key="1">
    <citation type="submission" date="2016-02" db="EMBL/GenBank/DDBJ databases">
        <title>WGS assembly of Manihot esculenta.</title>
        <authorList>
            <person name="Bredeson J.V."/>
            <person name="Prochnik S.E."/>
            <person name="Lyons J.B."/>
            <person name="Schmutz J."/>
            <person name="Grimwood J."/>
            <person name="Vrebalov J."/>
            <person name="Bart R.S."/>
            <person name="Amuge T."/>
            <person name="Ferguson M.E."/>
            <person name="Green R."/>
            <person name="Putnam N."/>
            <person name="Stites J."/>
            <person name="Rounsley S."/>
            <person name="Rokhsar D.S."/>
        </authorList>
    </citation>
    <scope>NUCLEOTIDE SEQUENCE [LARGE SCALE GENOMIC DNA]</scope>
    <source>
        <tissue evidence="10">Leaf</tissue>
    </source>
</reference>
<evidence type="ECO:0000256" key="5">
    <source>
        <dbReference type="RuleBase" id="RU000682"/>
    </source>
</evidence>
<protein>
    <recommendedName>
        <fullName evidence="11">Homeobox domain-containing protein</fullName>
    </recommendedName>
</protein>
<dbReference type="InterPro" id="IPR044977">
    <property type="entry name" value="RLT1-3"/>
</dbReference>
<dbReference type="SMR" id="A0A2C9U6R4"/>
<evidence type="ECO:0000256" key="2">
    <source>
        <dbReference type="ARBA" id="ARBA00023163"/>
    </source>
</evidence>
<feature type="compositionally biased region" description="Basic and acidic residues" evidence="6">
    <location>
        <begin position="1504"/>
        <end position="1527"/>
    </location>
</feature>
<dbReference type="SUPFAM" id="SSF46689">
    <property type="entry name" value="Homeodomain-like"/>
    <property type="match status" value="1"/>
</dbReference>
<evidence type="ECO:0000256" key="1">
    <source>
        <dbReference type="ARBA" id="ARBA00004123"/>
    </source>
</evidence>
<dbReference type="PROSITE" id="PS50071">
    <property type="entry name" value="HOMEOBOX_2"/>
    <property type="match status" value="1"/>
</dbReference>
<gene>
    <name evidence="10" type="ORF">MANES_17G049300</name>
</gene>
<feature type="region of interest" description="Disordered" evidence="6">
    <location>
        <begin position="1640"/>
        <end position="1663"/>
    </location>
</feature>
<proteinExistence type="predicted"/>
<dbReference type="InterPro" id="IPR001356">
    <property type="entry name" value="HD"/>
</dbReference>
<feature type="region of interest" description="Disordered" evidence="6">
    <location>
        <begin position="1504"/>
        <end position="1589"/>
    </location>
</feature>
<dbReference type="SMART" id="SM00571">
    <property type="entry name" value="DDT"/>
    <property type="match status" value="1"/>
</dbReference>
<dbReference type="GO" id="GO:0003677">
    <property type="term" value="F:DNA binding"/>
    <property type="evidence" value="ECO:0007669"/>
    <property type="project" value="UniProtKB-UniRule"/>
</dbReference>
<dbReference type="GO" id="GO:0006357">
    <property type="term" value="P:regulation of transcription by RNA polymerase II"/>
    <property type="evidence" value="ECO:0007669"/>
    <property type="project" value="InterPro"/>
</dbReference>
<feature type="region of interest" description="Disordered" evidence="6">
    <location>
        <begin position="84"/>
        <end position="139"/>
    </location>
</feature>
<keyword evidence="4 5" id="KW-0238">DNA-binding</keyword>
<keyword evidence="2" id="KW-0804">Transcription</keyword>
<feature type="domain" description="DDT" evidence="8">
    <location>
        <begin position="541"/>
        <end position="600"/>
    </location>
</feature>
<evidence type="ECO:0000256" key="3">
    <source>
        <dbReference type="ARBA" id="ARBA00023242"/>
    </source>
</evidence>
<dbReference type="STRING" id="3983.A0A2C9U6R4"/>